<dbReference type="Proteomes" id="UP000198857">
    <property type="component" value="Unassembled WGS sequence"/>
</dbReference>
<reference evidence="4" key="1">
    <citation type="submission" date="2016-10" db="EMBL/GenBank/DDBJ databases">
        <authorList>
            <person name="Varghese N."/>
            <person name="Submissions S."/>
        </authorList>
    </citation>
    <scope>NUCLEOTIDE SEQUENCE [LARGE SCALE GENOMIC DNA]</scope>
    <source>
        <strain evidence="4">DSM 44208</strain>
    </source>
</reference>
<feature type="transmembrane region" description="Helical" evidence="1">
    <location>
        <begin position="124"/>
        <end position="141"/>
    </location>
</feature>
<dbReference type="GO" id="GO:0004175">
    <property type="term" value="F:endopeptidase activity"/>
    <property type="evidence" value="ECO:0007669"/>
    <property type="project" value="UniProtKB-ARBA"/>
</dbReference>
<dbReference type="STRING" id="1523247.SAMN05660464_2150"/>
<evidence type="ECO:0000313" key="3">
    <source>
        <dbReference type="EMBL" id="SFP13026.1"/>
    </source>
</evidence>
<dbReference type="Pfam" id="PF02517">
    <property type="entry name" value="Rce1-like"/>
    <property type="match status" value="1"/>
</dbReference>
<feature type="transmembrane region" description="Helical" evidence="1">
    <location>
        <begin position="269"/>
        <end position="289"/>
    </location>
</feature>
<evidence type="ECO:0000259" key="2">
    <source>
        <dbReference type="Pfam" id="PF02517"/>
    </source>
</evidence>
<keyword evidence="1" id="KW-0812">Transmembrane</keyword>
<accession>A0A1I5MVB2</accession>
<sequence>MNQRHLDSEVRGPAPGHAGQLRGWLTGSQGRHVSGPLAAALRRPTGPVDASGRVRVLAAVLAVVAAELLVALVDPVAGAVAHGLLLVVLLFRWVSVEDATTLVLTLLPLGRLTSLALTPQYHGPATYALTGLPLLLGVLWMSRGFPGSDEHTQPTAGRTGAAVALSGIPLGWAAHALLPLPVLDDPRAAVTITAGVLVTFLFAGVLEELLFRGLVLRTLERAFGGWAVVLSDVLFVAAYLPVRDPGVLAFMAVVGLAFGEYVRRTRRLAPVAIAHGLMAAGALVVFPVIA</sequence>
<dbReference type="AlphaFoldDB" id="A0A1I5MVB2"/>
<name>A0A1I5MVB2_9ACTN</name>
<feature type="transmembrane region" description="Helical" evidence="1">
    <location>
        <begin position="223"/>
        <end position="240"/>
    </location>
</feature>
<feature type="transmembrane region" description="Helical" evidence="1">
    <location>
        <begin position="188"/>
        <end position="211"/>
    </location>
</feature>
<feature type="domain" description="CAAX prenyl protease 2/Lysostaphin resistance protein A-like" evidence="2">
    <location>
        <begin position="193"/>
        <end position="278"/>
    </location>
</feature>
<dbReference type="GO" id="GO:0006508">
    <property type="term" value="P:proteolysis"/>
    <property type="evidence" value="ECO:0007669"/>
    <property type="project" value="UniProtKB-KW"/>
</dbReference>
<feature type="transmembrane region" description="Helical" evidence="1">
    <location>
        <begin position="246"/>
        <end position="262"/>
    </location>
</feature>
<feature type="transmembrane region" description="Helical" evidence="1">
    <location>
        <begin position="162"/>
        <end position="182"/>
    </location>
</feature>
<protein>
    <submittedName>
        <fullName evidence="3">CAAX protease self-immunity</fullName>
    </submittedName>
</protein>
<feature type="transmembrane region" description="Helical" evidence="1">
    <location>
        <begin position="52"/>
        <end position="70"/>
    </location>
</feature>
<keyword evidence="3" id="KW-0645">Protease</keyword>
<dbReference type="InterPro" id="IPR003675">
    <property type="entry name" value="Rce1/LyrA-like_dom"/>
</dbReference>
<organism evidence="3 4">
    <name type="scientific">Geodermatophilus dictyosporus</name>
    <dbReference type="NCBI Taxonomy" id="1523247"/>
    <lineage>
        <taxon>Bacteria</taxon>
        <taxon>Bacillati</taxon>
        <taxon>Actinomycetota</taxon>
        <taxon>Actinomycetes</taxon>
        <taxon>Geodermatophilales</taxon>
        <taxon>Geodermatophilaceae</taxon>
        <taxon>Geodermatophilus</taxon>
    </lineage>
</organism>
<evidence type="ECO:0000256" key="1">
    <source>
        <dbReference type="SAM" id="Phobius"/>
    </source>
</evidence>
<dbReference type="GO" id="GO:0080120">
    <property type="term" value="P:CAAX-box protein maturation"/>
    <property type="evidence" value="ECO:0007669"/>
    <property type="project" value="UniProtKB-ARBA"/>
</dbReference>
<dbReference type="EMBL" id="FOWQ01000003">
    <property type="protein sequence ID" value="SFP13026.1"/>
    <property type="molecule type" value="Genomic_DNA"/>
</dbReference>
<proteinExistence type="predicted"/>
<keyword evidence="1" id="KW-0472">Membrane</keyword>
<keyword evidence="3" id="KW-0378">Hydrolase</keyword>
<keyword evidence="4" id="KW-1185">Reference proteome</keyword>
<gene>
    <name evidence="3" type="ORF">SAMN05660464_2150</name>
</gene>
<keyword evidence="1" id="KW-1133">Transmembrane helix</keyword>
<evidence type="ECO:0000313" key="4">
    <source>
        <dbReference type="Proteomes" id="UP000198857"/>
    </source>
</evidence>